<dbReference type="GO" id="GO:0005778">
    <property type="term" value="C:peroxisomal membrane"/>
    <property type="evidence" value="ECO:0007669"/>
    <property type="project" value="UniProtKB-SubCell"/>
</dbReference>
<gene>
    <name evidence="10" type="ORF">CANVERA_P2208</name>
</gene>
<keyword evidence="8" id="KW-0472">Membrane</keyword>
<comment type="subcellular location">
    <subcellularLocation>
        <location evidence="2">Peroxisome membrane</location>
        <topology evidence="2">Single-pass membrane protein</topology>
    </subcellularLocation>
</comment>
<evidence type="ECO:0000256" key="1">
    <source>
        <dbReference type="ARBA" id="ARBA00003659"/>
    </source>
</evidence>
<dbReference type="OrthoDB" id="4014227at2759"/>
<reference evidence="10" key="1">
    <citation type="submission" date="2022-12" db="EMBL/GenBank/DDBJ databases">
        <authorList>
            <person name="Brejova B."/>
        </authorList>
    </citation>
    <scope>NUCLEOTIDE SEQUENCE</scope>
</reference>
<keyword evidence="9" id="KW-0576">Peroxisome</keyword>
<evidence type="ECO:0000256" key="4">
    <source>
        <dbReference type="ARBA" id="ARBA00018967"/>
    </source>
</evidence>
<evidence type="ECO:0000256" key="9">
    <source>
        <dbReference type="ARBA" id="ARBA00023140"/>
    </source>
</evidence>
<comment type="function">
    <text evidence="1">Involved in peroxisome biogenesis.</text>
</comment>
<keyword evidence="11" id="KW-1185">Reference proteome</keyword>
<dbReference type="GO" id="GO:0007031">
    <property type="term" value="P:peroxisome organization"/>
    <property type="evidence" value="ECO:0007669"/>
    <property type="project" value="UniProtKB-KW"/>
</dbReference>
<dbReference type="Pfam" id="PF12827">
    <property type="entry name" value="Peroxin-22"/>
    <property type="match status" value="1"/>
</dbReference>
<keyword evidence="5" id="KW-0962">Peroxisome biogenesis</keyword>
<protein>
    <recommendedName>
        <fullName evidence="4">Peroxisome assembly protein 22</fullName>
    </recommendedName>
</protein>
<sequence>MSLSSKTKQANLNPKLYLTAVIATSVIAISYKIYETYFKEKTIDNKDNNTTTTFSISRKYLNKNIAITLSSSFLSSKLPLNDILTSSENVIFIIPPNLNEDDLTLTIPPNFKLLKSSNFQGYLQILKNLKPDLLLLCSDDLGINYSNLTNDLNNFINKIVNLEQNDFEESFQKLLMV</sequence>
<accession>A0A9W4TW79</accession>
<organism evidence="10 11">
    <name type="scientific">Candida verbasci</name>
    <dbReference type="NCBI Taxonomy" id="1227364"/>
    <lineage>
        <taxon>Eukaryota</taxon>
        <taxon>Fungi</taxon>
        <taxon>Dikarya</taxon>
        <taxon>Ascomycota</taxon>
        <taxon>Saccharomycotina</taxon>
        <taxon>Pichiomycetes</taxon>
        <taxon>Debaryomycetaceae</taxon>
        <taxon>Candida/Lodderomyces clade</taxon>
        <taxon>Candida</taxon>
    </lineage>
</organism>
<dbReference type="EMBL" id="CANTUO010000002">
    <property type="protein sequence ID" value="CAI5757695.1"/>
    <property type="molecule type" value="Genomic_DNA"/>
</dbReference>
<proteinExistence type="inferred from homology"/>
<dbReference type="AlphaFoldDB" id="A0A9W4TW79"/>
<name>A0A9W4TW79_9ASCO</name>
<dbReference type="Gene3D" id="3.40.50.11730">
    <property type="entry name" value="Peroxisome assembly protein 22"/>
    <property type="match status" value="1"/>
</dbReference>
<comment type="similarity">
    <text evidence="3">Belongs to the peroxin-22 family.</text>
</comment>
<comment type="caution">
    <text evidence="10">The sequence shown here is derived from an EMBL/GenBank/DDBJ whole genome shotgun (WGS) entry which is preliminary data.</text>
</comment>
<dbReference type="InterPro" id="IPR024359">
    <property type="entry name" value="Peroxin-22"/>
</dbReference>
<evidence type="ECO:0000256" key="2">
    <source>
        <dbReference type="ARBA" id="ARBA00004549"/>
    </source>
</evidence>
<keyword evidence="6" id="KW-0812">Transmembrane</keyword>
<evidence type="ECO:0000256" key="6">
    <source>
        <dbReference type="ARBA" id="ARBA00022692"/>
    </source>
</evidence>
<keyword evidence="7" id="KW-1133">Transmembrane helix</keyword>
<evidence type="ECO:0000256" key="5">
    <source>
        <dbReference type="ARBA" id="ARBA00022593"/>
    </source>
</evidence>
<evidence type="ECO:0000256" key="3">
    <source>
        <dbReference type="ARBA" id="ARBA00009642"/>
    </source>
</evidence>
<evidence type="ECO:0000256" key="7">
    <source>
        <dbReference type="ARBA" id="ARBA00022989"/>
    </source>
</evidence>
<evidence type="ECO:0000313" key="11">
    <source>
        <dbReference type="Proteomes" id="UP001152885"/>
    </source>
</evidence>
<dbReference type="InterPro" id="IPR038613">
    <property type="entry name" value="Peroxin-22_C_sf"/>
</dbReference>
<evidence type="ECO:0000313" key="10">
    <source>
        <dbReference type="EMBL" id="CAI5757695.1"/>
    </source>
</evidence>
<evidence type="ECO:0000256" key="8">
    <source>
        <dbReference type="ARBA" id="ARBA00023136"/>
    </source>
</evidence>
<dbReference type="Proteomes" id="UP001152885">
    <property type="component" value="Unassembled WGS sequence"/>
</dbReference>